<dbReference type="Proteomes" id="UP001151760">
    <property type="component" value="Unassembled WGS sequence"/>
</dbReference>
<evidence type="ECO:0000256" key="1">
    <source>
        <dbReference type="SAM" id="MobiDB-lite"/>
    </source>
</evidence>
<protein>
    <submittedName>
        <fullName evidence="2">Uncharacterized protein</fullName>
    </submittedName>
</protein>
<feature type="non-terminal residue" evidence="2">
    <location>
        <position position="1"/>
    </location>
</feature>
<organism evidence="2 3">
    <name type="scientific">Tanacetum coccineum</name>
    <dbReference type="NCBI Taxonomy" id="301880"/>
    <lineage>
        <taxon>Eukaryota</taxon>
        <taxon>Viridiplantae</taxon>
        <taxon>Streptophyta</taxon>
        <taxon>Embryophyta</taxon>
        <taxon>Tracheophyta</taxon>
        <taxon>Spermatophyta</taxon>
        <taxon>Magnoliopsida</taxon>
        <taxon>eudicotyledons</taxon>
        <taxon>Gunneridae</taxon>
        <taxon>Pentapetalae</taxon>
        <taxon>asterids</taxon>
        <taxon>campanulids</taxon>
        <taxon>Asterales</taxon>
        <taxon>Asteraceae</taxon>
        <taxon>Asteroideae</taxon>
        <taxon>Anthemideae</taxon>
        <taxon>Anthemidinae</taxon>
        <taxon>Tanacetum</taxon>
    </lineage>
</organism>
<name>A0ABQ5H1F9_9ASTR</name>
<sequence length="129" mass="14421">SSASDFGSRGSESFLNPPNLPRNASSSANIDELASKCTPPNPEALYVDELENLLDDFILSLNTEIDDCSIEERNKYVDEIDWNLFHHMLRYAYAKLEESRGAIQPAQKVFVITSIRGACDYDSVSDELV</sequence>
<reference evidence="2" key="1">
    <citation type="journal article" date="2022" name="Int. J. Mol. Sci.">
        <title>Draft Genome of Tanacetum Coccineum: Genomic Comparison of Closely Related Tanacetum-Family Plants.</title>
        <authorList>
            <person name="Yamashiro T."/>
            <person name="Shiraishi A."/>
            <person name="Nakayama K."/>
            <person name="Satake H."/>
        </authorList>
    </citation>
    <scope>NUCLEOTIDE SEQUENCE</scope>
</reference>
<gene>
    <name evidence="2" type="ORF">Tco_1056063</name>
</gene>
<reference evidence="2" key="2">
    <citation type="submission" date="2022-01" db="EMBL/GenBank/DDBJ databases">
        <authorList>
            <person name="Yamashiro T."/>
            <person name="Shiraishi A."/>
            <person name="Satake H."/>
            <person name="Nakayama K."/>
        </authorList>
    </citation>
    <scope>NUCLEOTIDE SEQUENCE</scope>
</reference>
<feature type="region of interest" description="Disordered" evidence="1">
    <location>
        <begin position="1"/>
        <end position="26"/>
    </location>
</feature>
<accession>A0ABQ5H1F9</accession>
<proteinExistence type="predicted"/>
<evidence type="ECO:0000313" key="2">
    <source>
        <dbReference type="EMBL" id="GJT81721.1"/>
    </source>
</evidence>
<comment type="caution">
    <text evidence="2">The sequence shown here is derived from an EMBL/GenBank/DDBJ whole genome shotgun (WGS) entry which is preliminary data.</text>
</comment>
<dbReference type="EMBL" id="BQNB010019106">
    <property type="protein sequence ID" value="GJT81721.1"/>
    <property type="molecule type" value="Genomic_DNA"/>
</dbReference>
<evidence type="ECO:0000313" key="3">
    <source>
        <dbReference type="Proteomes" id="UP001151760"/>
    </source>
</evidence>
<keyword evidence="3" id="KW-1185">Reference proteome</keyword>